<keyword evidence="6" id="KW-0472">Membrane</keyword>
<evidence type="ECO:0000256" key="2">
    <source>
        <dbReference type="ARBA" id="ARBA00022737"/>
    </source>
</evidence>
<evidence type="ECO:0000256" key="1">
    <source>
        <dbReference type="ARBA" id="ARBA00022723"/>
    </source>
</evidence>
<keyword evidence="6" id="KW-0812">Transmembrane</keyword>
<evidence type="ECO:0000256" key="5">
    <source>
        <dbReference type="PROSITE-ProRule" id="PRU00125"/>
    </source>
</evidence>
<keyword evidence="1 5" id="KW-0479">Metal-binding</keyword>
<dbReference type="InterPro" id="IPR010442">
    <property type="entry name" value="PET_domain"/>
</dbReference>
<feature type="transmembrane region" description="Helical" evidence="6">
    <location>
        <begin position="130"/>
        <end position="151"/>
    </location>
</feature>
<dbReference type="InterPro" id="IPR047120">
    <property type="entry name" value="Pk/Esn/Tes"/>
</dbReference>
<dbReference type="Proteomes" id="UP000054721">
    <property type="component" value="Unassembled WGS sequence"/>
</dbReference>
<keyword evidence="10" id="KW-1185">Reference proteome</keyword>
<keyword evidence="2" id="KW-0677">Repeat</keyword>
<accession>A0A0V1KVF9</accession>
<keyword evidence="4 5" id="KW-0440">LIM domain</keyword>
<reference evidence="9 10" key="1">
    <citation type="submission" date="2015-05" db="EMBL/GenBank/DDBJ databases">
        <title>Evolution of Trichinella species and genotypes.</title>
        <authorList>
            <person name="Korhonen P.K."/>
            <person name="Edoardo P."/>
            <person name="Giuseppe L.R."/>
            <person name="Gasser R.B."/>
        </authorList>
    </citation>
    <scope>NUCLEOTIDE SEQUENCE [LARGE SCALE GENOMIC DNA]</scope>
    <source>
        <strain evidence="9">ISS10</strain>
    </source>
</reference>
<evidence type="ECO:0000313" key="10">
    <source>
        <dbReference type="Proteomes" id="UP000054721"/>
    </source>
</evidence>
<evidence type="ECO:0000256" key="4">
    <source>
        <dbReference type="ARBA" id="ARBA00023038"/>
    </source>
</evidence>
<feature type="domain" description="PET" evidence="8">
    <location>
        <begin position="137"/>
        <end position="247"/>
    </location>
</feature>
<dbReference type="GO" id="GO:0008270">
    <property type="term" value="F:zinc ion binding"/>
    <property type="evidence" value="ECO:0007669"/>
    <property type="project" value="InterPro"/>
</dbReference>
<dbReference type="SMART" id="SM00132">
    <property type="entry name" value="LIM"/>
    <property type="match status" value="1"/>
</dbReference>
<proteinExistence type="predicted"/>
<dbReference type="InterPro" id="IPR001781">
    <property type="entry name" value="Znf_LIM"/>
</dbReference>
<dbReference type="Pfam" id="PF00412">
    <property type="entry name" value="LIM"/>
    <property type="match status" value="1"/>
</dbReference>
<comment type="caution">
    <text evidence="9">The sequence shown here is derived from an EMBL/GenBank/DDBJ whole genome shotgun (WGS) entry which is preliminary data.</text>
</comment>
<gene>
    <name evidence="9" type="primary">MST1</name>
    <name evidence="9" type="ORF">T02_11452</name>
</gene>
<evidence type="ECO:0000259" key="8">
    <source>
        <dbReference type="PROSITE" id="PS51303"/>
    </source>
</evidence>
<name>A0A0V1KVF9_9BILA</name>
<dbReference type="AlphaFoldDB" id="A0A0V1KVF9"/>
<feature type="domain" description="LIM zinc-binding" evidence="7">
    <location>
        <begin position="276"/>
        <end position="340"/>
    </location>
</feature>
<evidence type="ECO:0000256" key="3">
    <source>
        <dbReference type="ARBA" id="ARBA00022833"/>
    </source>
</evidence>
<dbReference type="PROSITE" id="PS50023">
    <property type="entry name" value="LIM_DOMAIN_2"/>
    <property type="match status" value="1"/>
</dbReference>
<dbReference type="OrthoDB" id="5917794at2759"/>
<dbReference type="PROSITE" id="PS51303">
    <property type="entry name" value="PET"/>
    <property type="match status" value="1"/>
</dbReference>
<dbReference type="Gene3D" id="2.10.110.10">
    <property type="entry name" value="Cysteine Rich Protein"/>
    <property type="match status" value="1"/>
</dbReference>
<keyword evidence="3 5" id="KW-0862">Zinc</keyword>
<evidence type="ECO:0000256" key="6">
    <source>
        <dbReference type="SAM" id="Phobius"/>
    </source>
</evidence>
<dbReference type="PANTHER" id="PTHR24211">
    <property type="entry name" value="LIM DOMAIN-CONTAINING PROTEIN"/>
    <property type="match status" value="1"/>
</dbReference>
<evidence type="ECO:0000313" key="9">
    <source>
        <dbReference type="EMBL" id="KRZ51288.1"/>
    </source>
</evidence>
<keyword evidence="6" id="KW-1133">Transmembrane helix</keyword>
<organism evidence="9 10">
    <name type="scientific">Trichinella nativa</name>
    <dbReference type="NCBI Taxonomy" id="6335"/>
    <lineage>
        <taxon>Eukaryota</taxon>
        <taxon>Metazoa</taxon>
        <taxon>Ecdysozoa</taxon>
        <taxon>Nematoda</taxon>
        <taxon>Enoplea</taxon>
        <taxon>Dorylaimia</taxon>
        <taxon>Trichinellida</taxon>
        <taxon>Trichinellidae</taxon>
        <taxon>Trichinella</taxon>
    </lineage>
</organism>
<dbReference type="EMBL" id="JYDW01000232">
    <property type="protein sequence ID" value="KRZ51288.1"/>
    <property type="molecule type" value="Genomic_DNA"/>
</dbReference>
<protein>
    <submittedName>
        <fullName evidence="9">Testin</fullName>
    </submittedName>
</protein>
<dbReference type="PANTHER" id="PTHR24211:SF22">
    <property type="entry name" value="TESTIN"/>
    <property type="match status" value="1"/>
</dbReference>
<evidence type="ECO:0000259" key="7">
    <source>
        <dbReference type="PROSITE" id="PS50023"/>
    </source>
</evidence>
<sequence length="352" mass="40416">MTELEMLQQKLFRKFSIHNKFMSVSTHSQNVTMKTDVKSAIYAFENKKKCLLMNLVSALRVENVVKNVQCKCGKEDHDIVIENVDPGQFRIGRLFQKQADASNNNGRLLPQLNSSSAALENFEWTPPSSVSALLVNFCFIFILSLLVELLLELHYYQYTMKIWKAYFQSEKFLFTLPKEFRPIRGTEGAIRRRQALERQLPLHDLDINAASHPVDQCERVNMEKFLTTMKLCNVGQGAVKEVEREMQFHKFENCFSCNSVAKPGEVIVVADRFGPNTCHKCGKKIAADANRTEFAGIYWHANDECFSCSTCRKGLVRCRFLLAAGAVFCSTACKIASKEFFVHFRYLKWVRK</sequence>
<dbReference type="Pfam" id="PF06297">
    <property type="entry name" value="PET"/>
    <property type="match status" value="1"/>
</dbReference>